<dbReference type="InterPro" id="IPR027417">
    <property type="entry name" value="P-loop_NTPase"/>
</dbReference>
<name>A0A5C4S0K1_PROVB</name>
<gene>
    <name evidence="4" type="ORF">FGF68_05485</name>
</gene>
<dbReference type="GO" id="GO:0005524">
    <property type="term" value="F:ATP binding"/>
    <property type="evidence" value="ECO:0007669"/>
    <property type="project" value="UniProtKB-KW"/>
</dbReference>
<evidence type="ECO:0000256" key="2">
    <source>
        <dbReference type="ARBA" id="ARBA00022840"/>
    </source>
</evidence>
<feature type="domain" description="ABC transporter" evidence="3">
    <location>
        <begin position="6"/>
        <end position="222"/>
    </location>
</feature>
<protein>
    <submittedName>
        <fullName evidence="4">ATP-binding cassette domain-containing protein</fullName>
    </submittedName>
</protein>
<dbReference type="RefSeq" id="WP_139626487.1">
    <property type="nucleotide sequence ID" value="NZ_VDCI01000003.1"/>
</dbReference>
<dbReference type="SUPFAM" id="SSF52540">
    <property type="entry name" value="P-loop containing nucleoside triphosphate hydrolases"/>
    <property type="match status" value="1"/>
</dbReference>
<keyword evidence="1" id="KW-0547">Nucleotide-binding</keyword>
<evidence type="ECO:0000313" key="4">
    <source>
        <dbReference type="EMBL" id="TNJ37026.1"/>
    </source>
</evidence>
<dbReference type="PANTHER" id="PTHR43423">
    <property type="entry name" value="ABC TRANSPORTER I FAMILY MEMBER 17"/>
    <property type="match status" value="1"/>
</dbReference>
<dbReference type="InterPro" id="IPR003439">
    <property type="entry name" value="ABC_transporter-like_ATP-bd"/>
</dbReference>
<evidence type="ECO:0000259" key="3">
    <source>
        <dbReference type="PROSITE" id="PS50893"/>
    </source>
</evidence>
<dbReference type="PANTHER" id="PTHR43423:SF1">
    <property type="entry name" value="ABC TRANSPORTER I FAMILY MEMBER 17"/>
    <property type="match status" value="1"/>
</dbReference>
<dbReference type="AlphaFoldDB" id="A0A5C4S0K1"/>
<keyword evidence="2 4" id="KW-0067">ATP-binding</keyword>
<dbReference type="InterPro" id="IPR003593">
    <property type="entry name" value="AAA+_ATPase"/>
</dbReference>
<dbReference type="EMBL" id="VDCI01000003">
    <property type="protein sequence ID" value="TNJ37026.1"/>
    <property type="molecule type" value="Genomic_DNA"/>
</dbReference>
<evidence type="ECO:0000313" key="5">
    <source>
        <dbReference type="Proteomes" id="UP000309544"/>
    </source>
</evidence>
<proteinExistence type="predicted"/>
<reference evidence="4 5" key="1">
    <citation type="submission" date="2019-05" db="EMBL/GenBank/DDBJ databases">
        <title>Draft Whole-Genome sequence of the green sulfur bacterium Prosthecochloris vibrioformis DSM 260.</title>
        <authorList>
            <person name="Meyer T.E."/>
            <person name="Kyndt J.A."/>
        </authorList>
    </citation>
    <scope>NUCLEOTIDE SEQUENCE [LARGE SCALE GENOMIC DNA]</scope>
    <source>
        <strain evidence="4 5">DSM 260</strain>
    </source>
</reference>
<dbReference type="CDD" id="cd03228">
    <property type="entry name" value="ABCC_MRP_Like"/>
    <property type="match status" value="1"/>
</dbReference>
<accession>A0A5C4S0K1</accession>
<dbReference type="Pfam" id="PF00005">
    <property type="entry name" value="ABC_tran"/>
    <property type="match status" value="1"/>
</dbReference>
<evidence type="ECO:0000256" key="1">
    <source>
        <dbReference type="ARBA" id="ARBA00022741"/>
    </source>
</evidence>
<sequence length="223" mass="25017">MNTLLIDMQSLGFSFSPGGKVLFRDLSLQVTEGEFLLIRGASGSGKSTLLRILCRLQSYRQGTILFHGKPIESYPPSLLRNRMLYTTQLPAMTDATVRDNLLFPFSFEVNSGKKHPGEDQLRKMLQDFYLDDVSPDQHATVLSVGQQQRVALMRALLQRPEVLLLDEPTSALDAQSATMVQRIIERLNQEQGMTIMMVTHSDYIPQGMAPKICTLENGKLEVT</sequence>
<organism evidence="4 5">
    <name type="scientific">Prosthecochloris vibrioformis</name>
    <name type="common">Chlorobium vibrioforme</name>
    <dbReference type="NCBI Taxonomy" id="1098"/>
    <lineage>
        <taxon>Bacteria</taxon>
        <taxon>Pseudomonadati</taxon>
        <taxon>Chlorobiota</taxon>
        <taxon>Chlorobiia</taxon>
        <taxon>Chlorobiales</taxon>
        <taxon>Chlorobiaceae</taxon>
        <taxon>Prosthecochloris</taxon>
    </lineage>
</organism>
<dbReference type="SMART" id="SM00382">
    <property type="entry name" value="AAA"/>
    <property type="match status" value="1"/>
</dbReference>
<dbReference type="Gene3D" id="3.40.50.300">
    <property type="entry name" value="P-loop containing nucleotide triphosphate hydrolases"/>
    <property type="match status" value="1"/>
</dbReference>
<keyword evidence="5" id="KW-1185">Reference proteome</keyword>
<dbReference type="PROSITE" id="PS50893">
    <property type="entry name" value="ABC_TRANSPORTER_2"/>
    <property type="match status" value="1"/>
</dbReference>
<comment type="caution">
    <text evidence="4">The sequence shown here is derived from an EMBL/GenBank/DDBJ whole genome shotgun (WGS) entry which is preliminary data.</text>
</comment>
<dbReference type="GO" id="GO:0016887">
    <property type="term" value="F:ATP hydrolysis activity"/>
    <property type="evidence" value="ECO:0007669"/>
    <property type="project" value="InterPro"/>
</dbReference>
<dbReference type="Proteomes" id="UP000309544">
    <property type="component" value="Unassembled WGS sequence"/>
</dbReference>